<dbReference type="SUPFAM" id="SSF101898">
    <property type="entry name" value="NHL repeat"/>
    <property type="match status" value="1"/>
</dbReference>
<feature type="non-terminal residue" evidence="3">
    <location>
        <position position="567"/>
    </location>
</feature>
<gene>
    <name evidence="3" type="ORF">BE18_39255</name>
</gene>
<dbReference type="Gene3D" id="2.80.10.50">
    <property type="match status" value="2"/>
</dbReference>
<feature type="chain" id="PRO_5007569203" evidence="2">
    <location>
        <begin position="23"/>
        <end position="567"/>
    </location>
</feature>
<name>A0A150SUQ2_SORCE</name>
<proteinExistence type="predicted"/>
<keyword evidence="2" id="KW-0732">Signal</keyword>
<feature type="signal peptide" evidence="2">
    <location>
        <begin position="1"/>
        <end position="22"/>
    </location>
</feature>
<evidence type="ECO:0000313" key="4">
    <source>
        <dbReference type="Proteomes" id="UP000075515"/>
    </source>
</evidence>
<dbReference type="InterPro" id="IPR013431">
    <property type="entry name" value="Delta_60_rpt"/>
</dbReference>
<evidence type="ECO:0000313" key="3">
    <source>
        <dbReference type="EMBL" id="KYF96139.1"/>
    </source>
</evidence>
<dbReference type="NCBIfam" id="TIGR02608">
    <property type="entry name" value="delta_60_rpt"/>
    <property type="match status" value="4"/>
</dbReference>
<dbReference type="EMBL" id="JEMC01001575">
    <property type="protein sequence ID" value="KYF96139.1"/>
    <property type="molecule type" value="Genomic_DNA"/>
</dbReference>
<feature type="compositionally biased region" description="Gly residues" evidence="1">
    <location>
        <begin position="60"/>
        <end position="75"/>
    </location>
</feature>
<dbReference type="Proteomes" id="UP000075515">
    <property type="component" value="Unassembled WGS sequence"/>
</dbReference>
<accession>A0A150SUQ2</accession>
<protein>
    <submittedName>
        <fullName evidence="3">Uncharacterized protein</fullName>
    </submittedName>
</protein>
<comment type="caution">
    <text evidence="3">The sequence shown here is derived from an EMBL/GenBank/DDBJ whole genome shotgun (WGS) entry which is preliminary data.</text>
</comment>
<feature type="region of interest" description="Disordered" evidence="1">
    <location>
        <begin position="43"/>
        <end position="76"/>
    </location>
</feature>
<dbReference type="AlphaFoldDB" id="A0A150SUQ2"/>
<feature type="non-terminal residue" evidence="3">
    <location>
        <position position="1"/>
    </location>
</feature>
<evidence type="ECO:0000256" key="2">
    <source>
        <dbReference type="SAM" id="SignalP"/>
    </source>
</evidence>
<sequence>RTPRRTTVFLAAIARTALLGGAAALLGCEALLGIEDVSLDPGAGGGGASVSSSSASASTNGGGPAEGGGGQGGQAQGDFTFAIQSTGVNVPYNGVNHVDVAITRIGGFDGPVEVDAQAPPPGLVAKAITIPPGSSAGRLEVGASGALTLGTAFDLDLIATSGGTVRTDTVRAVVTGKPGTLDESFGEAGISAWNLGSDGGGLHDLRQTAQGKILTAGNSIDGLGGARLEGFRLLGDGAADPSFAGGGGVSERFCGCTKYQELRGITRLLNGSVFLVGYAPGDTTDDIAFLRYRDDGTLDRVDSANTGMDLIDLGGEERVAAMDLSASERLLVTGQRDGQLFVAAINPTYGWLDRDFGAEGWTVPFMGSPGASAGTALAAGARGSTLVAGWVEDGGDRDLVLLELTAEGAIGGLGMMQVKRAGLQEPVAMAVQPDGRILVAARSEEAGSSDYLVVRFEADGTIDETFGEDGQALAGVPGGAAVDMALQLDGRIVVAGNVGEFAASRPTLARFLPDGALDPTFGEGGVQAVFLGEENAVQSMTVSADGKLLVAGTRQTFPTYGLVARLW</sequence>
<feature type="compositionally biased region" description="Low complexity" evidence="1">
    <location>
        <begin position="49"/>
        <end position="59"/>
    </location>
</feature>
<evidence type="ECO:0000256" key="1">
    <source>
        <dbReference type="SAM" id="MobiDB-lite"/>
    </source>
</evidence>
<reference evidence="3 4" key="1">
    <citation type="submission" date="2014-02" db="EMBL/GenBank/DDBJ databases">
        <title>The small core and large imbalanced accessory genome model reveals a collaborative survival strategy of Sorangium cellulosum strains in nature.</title>
        <authorList>
            <person name="Han K."/>
            <person name="Peng R."/>
            <person name="Blom J."/>
            <person name="Li Y.-Z."/>
        </authorList>
    </citation>
    <scope>NUCLEOTIDE SEQUENCE [LARGE SCALE GENOMIC DNA]</scope>
    <source>
        <strain evidence="3 4">So0149</strain>
    </source>
</reference>
<dbReference type="Pfam" id="PF17164">
    <property type="entry name" value="DUF5122"/>
    <property type="match status" value="2"/>
</dbReference>
<organism evidence="3 4">
    <name type="scientific">Sorangium cellulosum</name>
    <name type="common">Polyangium cellulosum</name>
    <dbReference type="NCBI Taxonomy" id="56"/>
    <lineage>
        <taxon>Bacteria</taxon>
        <taxon>Pseudomonadati</taxon>
        <taxon>Myxococcota</taxon>
        <taxon>Polyangia</taxon>
        <taxon>Polyangiales</taxon>
        <taxon>Polyangiaceae</taxon>
        <taxon>Sorangium</taxon>
    </lineage>
</organism>